<reference evidence="4" key="1">
    <citation type="submission" date="2021-03" db="EMBL/GenBank/DDBJ databases">
        <title>Comparative genomics and phylogenomic investigation of the class Geoglossomycetes provide insights into ecological specialization and systematics.</title>
        <authorList>
            <person name="Melie T."/>
            <person name="Pirro S."/>
            <person name="Miller A.N."/>
            <person name="Quandt A."/>
        </authorList>
    </citation>
    <scope>NUCLEOTIDE SEQUENCE</scope>
    <source>
        <strain evidence="4">GBOQ0MN5Z8</strain>
    </source>
</reference>
<keyword evidence="1" id="KW-0560">Oxidoreductase</keyword>
<dbReference type="OrthoDB" id="2735536at2759"/>
<dbReference type="EMBL" id="JAGHQL010000049">
    <property type="protein sequence ID" value="KAH0542650.1"/>
    <property type="molecule type" value="Genomic_DNA"/>
</dbReference>
<comment type="similarity">
    <text evidence="2">Belongs to the NAD(P)-dependent epimerase/dehydratase family. Dihydroflavonol-4-reductase subfamily.</text>
</comment>
<dbReference type="PANTHER" id="PTHR10366">
    <property type="entry name" value="NAD DEPENDENT EPIMERASE/DEHYDRATASE"/>
    <property type="match status" value="1"/>
</dbReference>
<evidence type="ECO:0000313" key="5">
    <source>
        <dbReference type="Proteomes" id="UP000698800"/>
    </source>
</evidence>
<dbReference type="GO" id="GO:0016616">
    <property type="term" value="F:oxidoreductase activity, acting on the CH-OH group of donors, NAD or NADP as acceptor"/>
    <property type="evidence" value="ECO:0007669"/>
    <property type="project" value="TreeGrafter"/>
</dbReference>
<evidence type="ECO:0000256" key="2">
    <source>
        <dbReference type="ARBA" id="ARBA00023445"/>
    </source>
</evidence>
<feature type="domain" description="NAD-dependent epimerase/dehydratase" evidence="3">
    <location>
        <begin position="5"/>
        <end position="264"/>
    </location>
</feature>
<dbReference type="InterPro" id="IPR001509">
    <property type="entry name" value="Epimerase_deHydtase"/>
</dbReference>
<keyword evidence="5" id="KW-1185">Reference proteome</keyword>
<name>A0A9P8I5A8_9PEZI</name>
<dbReference type="Pfam" id="PF01370">
    <property type="entry name" value="Epimerase"/>
    <property type="match status" value="1"/>
</dbReference>
<gene>
    <name evidence="4" type="ORF">FGG08_002973</name>
</gene>
<dbReference type="Proteomes" id="UP000698800">
    <property type="component" value="Unassembled WGS sequence"/>
</dbReference>
<sequence>MAKTLVTGANGFVAAHVVDSLVKEGHEVVGSVRRDIYGDQLLSVHPEWKGKVTFVNVSDYTKEGAWDEALKEGDFDYVLHIAAPMPSPTNQDFDKDFLEPTVKGNLELLKSASKYGKNLKSIVVTGSVNSITYGNAEHITGRVFTHKDWLPTTVEEARAANHYFSSYATSKKYSEQALWDYVEKEKPSYTVTVFLPCLIFGPPIHYVSDINKLNYTSAIVYSFFNGSTDQVSPTSFPSYIDVRDVVDAHILALTTPGAANKRLLIGGSRYTSQLAADVLRKVPELEGRVVSKDLDESPPVLQLDVSEAEKLFGKPTRTPEATFGDTARKILELERELGGK</sequence>
<dbReference type="AlphaFoldDB" id="A0A9P8I5A8"/>
<dbReference type="InterPro" id="IPR036291">
    <property type="entry name" value="NAD(P)-bd_dom_sf"/>
</dbReference>
<organism evidence="4 5">
    <name type="scientific">Glutinoglossum americanum</name>
    <dbReference type="NCBI Taxonomy" id="1670608"/>
    <lineage>
        <taxon>Eukaryota</taxon>
        <taxon>Fungi</taxon>
        <taxon>Dikarya</taxon>
        <taxon>Ascomycota</taxon>
        <taxon>Pezizomycotina</taxon>
        <taxon>Geoglossomycetes</taxon>
        <taxon>Geoglossales</taxon>
        <taxon>Geoglossaceae</taxon>
        <taxon>Glutinoglossum</taxon>
    </lineage>
</organism>
<dbReference type="SUPFAM" id="SSF51735">
    <property type="entry name" value="NAD(P)-binding Rossmann-fold domains"/>
    <property type="match status" value="1"/>
</dbReference>
<dbReference type="InterPro" id="IPR050425">
    <property type="entry name" value="NAD(P)_dehydrat-like"/>
</dbReference>
<dbReference type="PANTHER" id="PTHR10366:SF814">
    <property type="entry name" value="NAD-DEPENDENT EPIMERASE_DEHYDRATASE DOMAIN-CONTAINING PROTEIN"/>
    <property type="match status" value="1"/>
</dbReference>
<dbReference type="Gene3D" id="3.40.50.720">
    <property type="entry name" value="NAD(P)-binding Rossmann-like Domain"/>
    <property type="match status" value="1"/>
</dbReference>
<evidence type="ECO:0000259" key="3">
    <source>
        <dbReference type="Pfam" id="PF01370"/>
    </source>
</evidence>
<evidence type="ECO:0000256" key="1">
    <source>
        <dbReference type="ARBA" id="ARBA00023002"/>
    </source>
</evidence>
<proteinExistence type="inferred from homology"/>
<accession>A0A9P8I5A8</accession>
<protein>
    <recommendedName>
        <fullName evidence="3">NAD-dependent epimerase/dehydratase domain-containing protein</fullName>
    </recommendedName>
</protein>
<evidence type="ECO:0000313" key="4">
    <source>
        <dbReference type="EMBL" id="KAH0542650.1"/>
    </source>
</evidence>
<comment type="caution">
    <text evidence="4">The sequence shown here is derived from an EMBL/GenBank/DDBJ whole genome shotgun (WGS) entry which is preliminary data.</text>
</comment>